<feature type="domain" description="Mycothiol-dependent maleylpyruvate isomerase metal-binding" evidence="1">
    <location>
        <begin position="15"/>
        <end position="134"/>
    </location>
</feature>
<dbReference type="Pfam" id="PF11716">
    <property type="entry name" value="MDMPI_N"/>
    <property type="match status" value="1"/>
</dbReference>
<dbReference type="InterPro" id="IPR017517">
    <property type="entry name" value="Maleyloyr_isom"/>
</dbReference>
<sequence length="201" mass="21959">MEERRDTIQPHLIECATEAARVAAAVKPDRLGAASGCGDWDVRTLVNHWVAYTGDGMLHRARREPLPEDLADRDFTAADDWAERYADRLDEAVAAWSEPAVWEGDTDLGHATQPAAEVAALLWAELVLHGWDVARATGQEFHVSDGAAALLLHVVEKNAALYRQYEGFADPVPLPDGASVYARALALSGRDPRPLMNSPLE</sequence>
<dbReference type="NCBIfam" id="TIGR03086">
    <property type="entry name" value="TIGR03086 family metal-binding protein"/>
    <property type="match status" value="1"/>
</dbReference>
<accession>A0AAU8IZP5</accession>
<dbReference type="SUPFAM" id="SSF109854">
    <property type="entry name" value="DinB/YfiT-like putative metalloenzymes"/>
    <property type="match status" value="1"/>
</dbReference>
<dbReference type="NCBIfam" id="TIGR03083">
    <property type="entry name" value="maleylpyruvate isomerase family mycothiol-dependent enzyme"/>
    <property type="match status" value="1"/>
</dbReference>
<dbReference type="EMBL" id="CP159534">
    <property type="protein sequence ID" value="XCJ73948.1"/>
    <property type="molecule type" value="Genomic_DNA"/>
</dbReference>
<dbReference type="Gene3D" id="1.20.120.450">
    <property type="entry name" value="dinb family like domain"/>
    <property type="match status" value="1"/>
</dbReference>
<evidence type="ECO:0000313" key="2">
    <source>
        <dbReference type="EMBL" id="XCJ73948.1"/>
    </source>
</evidence>
<dbReference type="InterPro" id="IPR017520">
    <property type="entry name" value="CHP03086"/>
</dbReference>
<name>A0AAU8IZP5_9ACTN</name>
<gene>
    <name evidence="2" type="ORF">ABII15_30055</name>
</gene>
<organism evidence="2">
    <name type="scientific">Streptomyces tabacisoli</name>
    <dbReference type="NCBI Taxonomy" id="3156398"/>
    <lineage>
        <taxon>Bacteria</taxon>
        <taxon>Bacillati</taxon>
        <taxon>Actinomycetota</taxon>
        <taxon>Actinomycetes</taxon>
        <taxon>Kitasatosporales</taxon>
        <taxon>Streptomycetaceae</taxon>
        <taxon>Streptomyces</taxon>
    </lineage>
</organism>
<dbReference type="InterPro" id="IPR034660">
    <property type="entry name" value="DinB/YfiT-like"/>
</dbReference>
<protein>
    <submittedName>
        <fullName evidence="2">TIGR03086 family metal-binding protein</fullName>
    </submittedName>
</protein>
<proteinExistence type="predicted"/>
<dbReference type="KEGG" id="stac:ABII15_30055"/>
<dbReference type="RefSeq" id="WP_353945397.1">
    <property type="nucleotide sequence ID" value="NZ_CP159534.1"/>
</dbReference>
<dbReference type="GO" id="GO:0046872">
    <property type="term" value="F:metal ion binding"/>
    <property type="evidence" value="ECO:0007669"/>
    <property type="project" value="InterPro"/>
</dbReference>
<dbReference type="InterPro" id="IPR024344">
    <property type="entry name" value="MDMPI_metal-binding"/>
</dbReference>
<reference evidence="2" key="1">
    <citation type="submission" date="2024-06" db="EMBL/GenBank/DDBJ databases">
        <title>Streptomyces sp. strain HUAS MG91 genome sequences.</title>
        <authorList>
            <person name="Mo P."/>
        </authorList>
    </citation>
    <scope>NUCLEOTIDE SEQUENCE</scope>
    <source>
        <strain evidence="2">HUAS MG91</strain>
    </source>
</reference>
<dbReference type="AlphaFoldDB" id="A0AAU8IZP5"/>
<evidence type="ECO:0000259" key="1">
    <source>
        <dbReference type="Pfam" id="PF11716"/>
    </source>
</evidence>